<reference evidence="12 13" key="1">
    <citation type="submission" date="2017-01" db="EMBL/GenBank/DDBJ databases">
        <title>Draft sequence of Acidihalobacter ferrooxidans strain DSM 14175 (strain V8).</title>
        <authorList>
            <person name="Khaleque H.N."/>
            <person name="Ramsay J.P."/>
            <person name="Murphy R.J.T."/>
            <person name="Kaksonen A.H."/>
            <person name="Boxall N.J."/>
            <person name="Watkin E.L.J."/>
        </authorList>
    </citation>
    <scope>NUCLEOTIDE SEQUENCE [LARGE SCALE GENOMIC DNA]</scope>
    <source>
        <strain evidence="12 13">V8</strain>
    </source>
</reference>
<dbReference type="InterPro" id="IPR014169">
    <property type="entry name" value="Pal_lipo_C"/>
</dbReference>
<keyword evidence="2 8" id="KW-0732">Signal</keyword>
<evidence type="ECO:0000259" key="11">
    <source>
        <dbReference type="PROSITE" id="PS51123"/>
    </source>
</evidence>
<dbReference type="PROSITE" id="PS51123">
    <property type="entry name" value="OMPA_2"/>
    <property type="match status" value="1"/>
</dbReference>
<keyword evidence="6 8" id="KW-0449">Lipoprotein</keyword>
<dbReference type="InterPro" id="IPR050330">
    <property type="entry name" value="Bact_OuterMem_StrucFunc"/>
</dbReference>
<dbReference type="GO" id="GO:0051301">
    <property type="term" value="P:cell division"/>
    <property type="evidence" value="ECO:0007669"/>
    <property type="project" value="UniProtKB-UniRule"/>
</dbReference>
<dbReference type="CDD" id="cd07185">
    <property type="entry name" value="OmpA_C-like"/>
    <property type="match status" value="1"/>
</dbReference>
<proteinExistence type="inferred from homology"/>
<dbReference type="Pfam" id="PF00691">
    <property type="entry name" value="OmpA"/>
    <property type="match status" value="1"/>
</dbReference>
<evidence type="ECO:0000256" key="7">
    <source>
        <dbReference type="ARBA" id="ARBA00023306"/>
    </source>
</evidence>
<gene>
    <name evidence="8" type="primary">pal</name>
    <name evidence="12" type="ORF">BW247_09980</name>
</gene>
<evidence type="ECO:0000256" key="3">
    <source>
        <dbReference type="ARBA" id="ARBA00023136"/>
    </source>
</evidence>
<dbReference type="PROSITE" id="PS01068">
    <property type="entry name" value="OMPA_1"/>
    <property type="match status" value="1"/>
</dbReference>
<evidence type="ECO:0000256" key="6">
    <source>
        <dbReference type="ARBA" id="ARBA00023288"/>
    </source>
</evidence>
<organism evidence="12 13">
    <name type="scientific">Acidihalobacter ferrooxydans</name>
    <dbReference type="NCBI Taxonomy" id="1765967"/>
    <lineage>
        <taxon>Bacteria</taxon>
        <taxon>Pseudomonadati</taxon>
        <taxon>Pseudomonadota</taxon>
        <taxon>Gammaproteobacteria</taxon>
        <taxon>Chromatiales</taxon>
        <taxon>Ectothiorhodospiraceae</taxon>
        <taxon>Acidihalobacter</taxon>
    </lineage>
</organism>
<evidence type="ECO:0000313" key="12">
    <source>
        <dbReference type="EMBL" id="APZ43376.1"/>
    </source>
</evidence>
<dbReference type="STRING" id="1765967.BW247_09980"/>
<dbReference type="InterPro" id="IPR006664">
    <property type="entry name" value="OMP_bac"/>
</dbReference>
<evidence type="ECO:0000256" key="4">
    <source>
        <dbReference type="ARBA" id="ARBA00023139"/>
    </source>
</evidence>
<evidence type="ECO:0000313" key="13">
    <source>
        <dbReference type="Proteomes" id="UP000243807"/>
    </source>
</evidence>
<dbReference type="PROSITE" id="PS51257">
    <property type="entry name" value="PROKAR_LIPOPROTEIN"/>
    <property type="match status" value="1"/>
</dbReference>
<comment type="subunit">
    <text evidence="8">The Tol-Pal system is composed of five core proteins: the inner membrane proteins TolA, TolQ and TolR, the periplasmic protein TolB and the outer membrane protein Pal. They form a network linking the inner and outer membranes and the peptidoglycan layer.</text>
</comment>
<dbReference type="HAMAP" id="MF_02204">
    <property type="entry name" value="Pal"/>
    <property type="match status" value="1"/>
</dbReference>
<comment type="similarity">
    <text evidence="8">Belongs to the Pal lipoprotein family.</text>
</comment>
<dbReference type="RefSeq" id="WP_076837017.1">
    <property type="nucleotide sequence ID" value="NZ_CP019434.1"/>
</dbReference>
<dbReference type="PRINTS" id="PR01021">
    <property type="entry name" value="OMPADOMAIN"/>
</dbReference>
<dbReference type="PANTHER" id="PTHR30329">
    <property type="entry name" value="STATOR ELEMENT OF FLAGELLAR MOTOR COMPLEX"/>
    <property type="match status" value="1"/>
</dbReference>
<dbReference type="Proteomes" id="UP000243807">
    <property type="component" value="Chromosome"/>
</dbReference>
<dbReference type="GO" id="GO:0009279">
    <property type="term" value="C:cell outer membrane"/>
    <property type="evidence" value="ECO:0007669"/>
    <property type="project" value="UniProtKB-SubCell"/>
</dbReference>
<dbReference type="InterPro" id="IPR039001">
    <property type="entry name" value="Pal"/>
</dbReference>
<feature type="signal peptide" evidence="10">
    <location>
        <begin position="1"/>
        <end position="20"/>
    </location>
</feature>
<dbReference type="KEGG" id="afy:BW247_09980"/>
<keyword evidence="4 8" id="KW-0564">Palmitate</keyword>
<dbReference type="InterPro" id="IPR036737">
    <property type="entry name" value="OmpA-like_sf"/>
</dbReference>
<accession>A0A1P8UHQ3</accession>
<dbReference type="InterPro" id="IPR006665">
    <property type="entry name" value="OmpA-like"/>
</dbReference>
<dbReference type="Gene3D" id="3.30.1330.60">
    <property type="entry name" value="OmpA-like domain"/>
    <property type="match status" value="1"/>
</dbReference>
<keyword evidence="5 8" id="KW-0998">Cell outer membrane</keyword>
<feature type="region of interest" description="Disordered" evidence="9">
    <location>
        <begin position="30"/>
        <end position="51"/>
    </location>
</feature>
<evidence type="ECO:0000256" key="5">
    <source>
        <dbReference type="ARBA" id="ARBA00023237"/>
    </source>
</evidence>
<evidence type="ECO:0000256" key="8">
    <source>
        <dbReference type="HAMAP-Rule" id="MF_02204"/>
    </source>
</evidence>
<dbReference type="PANTHER" id="PTHR30329:SF21">
    <property type="entry name" value="LIPOPROTEIN YIAD-RELATED"/>
    <property type="match status" value="1"/>
</dbReference>
<dbReference type="EMBL" id="CP019434">
    <property type="protein sequence ID" value="APZ43376.1"/>
    <property type="molecule type" value="Genomic_DNA"/>
</dbReference>
<evidence type="ECO:0000256" key="2">
    <source>
        <dbReference type="ARBA" id="ARBA00022729"/>
    </source>
</evidence>
<dbReference type="InterPro" id="IPR006690">
    <property type="entry name" value="OMPA-like_CS"/>
</dbReference>
<keyword evidence="13" id="KW-1185">Reference proteome</keyword>
<dbReference type="AlphaFoldDB" id="A0A1P8UHQ3"/>
<feature type="domain" description="OmpA-like" evidence="11">
    <location>
        <begin position="68"/>
        <end position="185"/>
    </location>
</feature>
<evidence type="ECO:0000256" key="10">
    <source>
        <dbReference type="SAM" id="SignalP"/>
    </source>
</evidence>
<keyword evidence="3 8" id="KW-0472">Membrane</keyword>
<name>A0A1P8UHQ3_9GAMM</name>
<keyword evidence="7 8" id="KW-0131">Cell cycle</keyword>
<feature type="chain" id="PRO_5012456227" description="Peptidoglycan-associated lipoprotein" evidence="10">
    <location>
        <begin position="21"/>
        <end position="187"/>
    </location>
</feature>
<dbReference type="SUPFAM" id="SSF103088">
    <property type="entry name" value="OmpA-like"/>
    <property type="match status" value="1"/>
</dbReference>
<protein>
    <recommendedName>
        <fullName evidence="8">Peptidoglycan-associated lipoprotein</fullName>
        <shortName evidence="8">PAL</shortName>
    </recommendedName>
</protein>
<comment type="function">
    <text evidence="8">Part of the Tol-Pal system, which plays a role in outer membrane invagination during cell division and is important for maintaining outer membrane integrity.</text>
</comment>
<evidence type="ECO:0000256" key="1">
    <source>
        <dbReference type="ARBA" id="ARBA00022618"/>
    </source>
</evidence>
<sequence length="187" mass="19661">MIRIYRVVFAALFASLLAACAPTSQTLQPTTGAAGSSAATSGTGSKANGQGQASALAGQGALAAEAFNSATSPLASRTIYFAFNSSEITAKYLNVVSKNAQYLAAHPALHVKLEGNTDDRGSHAYNMALGERRAQAVAKLLELQGVNPQQLDIISYGEDNPVCTQQDNACWSLNRRVNIVYPLNSQP</sequence>
<keyword evidence="1 8" id="KW-0132">Cell division</keyword>
<dbReference type="NCBIfam" id="TIGR02802">
    <property type="entry name" value="Pal_lipo"/>
    <property type="match status" value="1"/>
</dbReference>
<comment type="subcellular location">
    <subcellularLocation>
        <location evidence="8">Cell outer membrane</location>
        <topology evidence="8">Lipid-anchor</topology>
    </subcellularLocation>
</comment>
<evidence type="ECO:0000256" key="9">
    <source>
        <dbReference type="SAM" id="MobiDB-lite"/>
    </source>
</evidence>